<comment type="caution">
    <text evidence="1">The sequence shown here is derived from an EMBL/GenBank/DDBJ whole genome shotgun (WGS) entry which is preliminary data.</text>
</comment>
<organism evidence="1 2">
    <name type="scientific">Frankliniella fusca</name>
    <dbReference type="NCBI Taxonomy" id="407009"/>
    <lineage>
        <taxon>Eukaryota</taxon>
        <taxon>Metazoa</taxon>
        <taxon>Ecdysozoa</taxon>
        <taxon>Arthropoda</taxon>
        <taxon>Hexapoda</taxon>
        <taxon>Insecta</taxon>
        <taxon>Pterygota</taxon>
        <taxon>Neoptera</taxon>
        <taxon>Paraneoptera</taxon>
        <taxon>Thysanoptera</taxon>
        <taxon>Terebrantia</taxon>
        <taxon>Thripoidea</taxon>
        <taxon>Thripidae</taxon>
        <taxon>Frankliniella</taxon>
    </lineage>
</organism>
<reference evidence="1" key="1">
    <citation type="submission" date="2021-07" db="EMBL/GenBank/DDBJ databases">
        <authorList>
            <person name="Catto M.A."/>
            <person name="Jacobson A."/>
            <person name="Kennedy G."/>
            <person name="Labadie P."/>
            <person name="Hunt B.G."/>
            <person name="Srinivasan R."/>
        </authorList>
    </citation>
    <scope>NUCLEOTIDE SEQUENCE</scope>
    <source>
        <strain evidence="1">PL_HMW_Pooled</strain>
        <tissue evidence="1">Head</tissue>
    </source>
</reference>
<proteinExistence type="predicted"/>
<gene>
    <name evidence="1" type="ORF">KUF71_025156</name>
</gene>
<dbReference type="AlphaFoldDB" id="A0AAE1LSP0"/>
<dbReference type="EMBL" id="JAHWGI010001418">
    <property type="protein sequence ID" value="KAK3931176.1"/>
    <property type="molecule type" value="Genomic_DNA"/>
</dbReference>
<reference evidence="1" key="2">
    <citation type="journal article" date="2023" name="BMC Genomics">
        <title>Pest status, molecular evolution, and epigenetic factors derived from the genome assembly of Frankliniella fusca, a thysanopteran phytovirus vector.</title>
        <authorList>
            <person name="Catto M.A."/>
            <person name="Labadie P.E."/>
            <person name="Jacobson A.L."/>
            <person name="Kennedy G.G."/>
            <person name="Srinivasan R."/>
            <person name="Hunt B.G."/>
        </authorList>
    </citation>
    <scope>NUCLEOTIDE SEQUENCE</scope>
    <source>
        <strain evidence="1">PL_HMW_Pooled</strain>
    </source>
</reference>
<protein>
    <submittedName>
        <fullName evidence="1">Nuclear pore complex protein Nup133</fullName>
    </submittedName>
</protein>
<dbReference type="Proteomes" id="UP001219518">
    <property type="component" value="Unassembled WGS sequence"/>
</dbReference>
<sequence length="124" mass="13333">MAAWPLLGARVAPGAGREPRSTPRSATVYRWHGRHGLPWRSSPLLASPLFTALPRRCPAPLARRLCFSSLALSVGPGRAQGGIVREAACWAGPLCLSPPCPLFSLLRWPGGLASASPYHRRSCR</sequence>
<evidence type="ECO:0000313" key="2">
    <source>
        <dbReference type="Proteomes" id="UP001219518"/>
    </source>
</evidence>
<evidence type="ECO:0000313" key="1">
    <source>
        <dbReference type="EMBL" id="KAK3931176.1"/>
    </source>
</evidence>
<accession>A0AAE1LSP0</accession>
<keyword evidence="2" id="KW-1185">Reference proteome</keyword>
<name>A0AAE1LSP0_9NEOP</name>